<evidence type="ECO:0000313" key="1">
    <source>
        <dbReference type="EMBL" id="OWY99156.1"/>
    </source>
</evidence>
<comment type="caution">
    <text evidence="1">The sequence shown here is derived from an EMBL/GenBank/DDBJ whole genome shotgun (WGS) entry which is preliminary data.</text>
</comment>
<name>A0A225V337_9STRA</name>
<dbReference type="Proteomes" id="UP000198211">
    <property type="component" value="Unassembled WGS sequence"/>
</dbReference>
<reference evidence="2" key="1">
    <citation type="submission" date="2017-03" db="EMBL/GenBank/DDBJ databases">
        <title>Phytopthora megakarya and P. palmivora, two closely related causual agents of cacao black pod achieved similar genome size and gene model numbers by different mechanisms.</title>
        <authorList>
            <person name="Ali S."/>
            <person name="Shao J."/>
            <person name="Larry D.J."/>
            <person name="Kronmiller B."/>
            <person name="Shen D."/>
            <person name="Strem M.D."/>
            <person name="Melnick R.L."/>
            <person name="Guiltinan M.J."/>
            <person name="Tyler B.M."/>
            <person name="Meinhardt L.W."/>
            <person name="Bailey B.A."/>
        </authorList>
    </citation>
    <scope>NUCLEOTIDE SEQUENCE [LARGE SCALE GENOMIC DNA]</scope>
    <source>
        <strain evidence="2">zdho120</strain>
    </source>
</reference>
<protein>
    <submittedName>
        <fullName evidence="1">Uncharacterized protein</fullName>
    </submittedName>
</protein>
<dbReference type="AlphaFoldDB" id="A0A225V337"/>
<proteinExistence type="predicted"/>
<gene>
    <name evidence="1" type="ORF">PHMEG_00029896</name>
</gene>
<dbReference type="EMBL" id="NBNE01008742">
    <property type="protein sequence ID" value="OWY99156.1"/>
    <property type="molecule type" value="Genomic_DNA"/>
</dbReference>
<sequence length="145" mass="15971">MYLTSMEQRAVTGKSTFDNVRSGIVYLHTTIELFPAHHRVRHDHGSASGRMFVTIDSIQFVTSRAASSSTTTESQVPSVSAMQGELYAWDGSFHRVPKAFLLPSFGALGSAIETTNEALYVIQIEERPVIITNAFNVINSDMTNT</sequence>
<organism evidence="1 2">
    <name type="scientific">Phytophthora megakarya</name>
    <dbReference type="NCBI Taxonomy" id="4795"/>
    <lineage>
        <taxon>Eukaryota</taxon>
        <taxon>Sar</taxon>
        <taxon>Stramenopiles</taxon>
        <taxon>Oomycota</taxon>
        <taxon>Peronosporomycetes</taxon>
        <taxon>Peronosporales</taxon>
        <taxon>Peronosporaceae</taxon>
        <taxon>Phytophthora</taxon>
    </lineage>
</organism>
<keyword evidence="2" id="KW-1185">Reference proteome</keyword>
<evidence type="ECO:0000313" key="2">
    <source>
        <dbReference type="Proteomes" id="UP000198211"/>
    </source>
</evidence>
<accession>A0A225V337</accession>